<dbReference type="AlphaFoldDB" id="A0A9P6GZB5"/>
<organism evidence="1 2">
    <name type="scientific">Nosema granulosis</name>
    <dbReference type="NCBI Taxonomy" id="83296"/>
    <lineage>
        <taxon>Eukaryota</taxon>
        <taxon>Fungi</taxon>
        <taxon>Fungi incertae sedis</taxon>
        <taxon>Microsporidia</taxon>
        <taxon>Nosematidae</taxon>
        <taxon>Nosema</taxon>
    </lineage>
</organism>
<name>A0A9P6GZB5_9MICR</name>
<dbReference type="OrthoDB" id="10462494at2759"/>
<proteinExistence type="predicted"/>
<protein>
    <submittedName>
        <fullName evidence="1">Uncharacterized protein</fullName>
    </submittedName>
</protein>
<evidence type="ECO:0000313" key="1">
    <source>
        <dbReference type="EMBL" id="KAF9761681.1"/>
    </source>
</evidence>
<accession>A0A9P6GZB5</accession>
<sequence>MFNNKTCKVKKDDCKEDLIDEEVPEEMQGKMKKKTETAFEDVVSIKSNDMKNIFYSSELEHLRIGFEILSHFNINYLAGLHVLMDNIINEYLDRYYGEGLDSSLLRKKNKTFNYNIINTCM</sequence>
<evidence type="ECO:0000313" key="2">
    <source>
        <dbReference type="Proteomes" id="UP000740883"/>
    </source>
</evidence>
<dbReference type="Proteomes" id="UP000740883">
    <property type="component" value="Unassembled WGS sequence"/>
</dbReference>
<keyword evidence="2" id="KW-1185">Reference proteome</keyword>
<comment type="caution">
    <text evidence="1">The sequence shown here is derived from an EMBL/GenBank/DDBJ whole genome shotgun (WGS) entry which is preliminary data.</text>
</comment>
<dbReference type="EMBL" id="SBJO01000277">
    <property type="protein sequence ID" value="KAF9761681.1"/>
    <property type="molecule type" value="Genomic_DNA"/>
</dbReference>
<reference evidence="1 2" key="1">
    <citation type="journal article" date="2020" name="Genome Biol. Evol.">
        <title>Comparative genomics of strictly vertically transmitted, feminizing microsporidia endosymbionts of amphipod crustaceans.</title>
        <authorList>
            <person name="Cormier A."/>
            <person name="Chebbi M.A."/>
            <person name="Giraud I."/>
            <person name="Wattier R."/>
            <person name="Teixeira M."/>
            <person name="Gilbert C."/>
            <person name="Rigaud T."/>
            <person name="Cordaux R."/>
        </authorList>
    </citation>
    <scope>NUCLEOTIDE SEQUENCE [LARGE SCALE GENOMIC DNA]</scope>
    <source>
        <strain evidence="1 2">Ou3-Ou53</strain>
    </source>
</reference>
<gene>
    <name evidence="1" type="ORF">NGRA_2463</name>
</gene>